<dbReference type="Proteomes" id="UP001556118">
    <property type="component" value="Unassembled WGS sequence"/>
</dbReference>
<evidence type="ECO:0000256" key="1">
    <source>
        <dbReference type="SAM" id="Phobius"/>
    </source>
</evidence>
<evidence type="ECO:0000313" key="2">
    <source>
        <dbReference type="EMBL" id="MEW9853616.1"/>
    </source>
</evidence>
<evidence type="ECO:0000313" key="3">
    <source>
        <dbReference type="Proteomes" id="UP001556118"/>
    </source>
</evidence>
<name>A0ABV3R6A7_9SPHN</name>
<proteinExistence type="predicted"/>
<dbReference type="RefSeq" id="WP_367767714.1">
    <property type="nucleotide sequence ID" value="NZ_JBFNXR010000008.1"/>
</dbReference>
<keyword evidence="1" id="KW-0812">Transmembrane</keyword>
<keyword evidence="1" id="KW-1133">Transmembrane helix</keyword>
<feature type="transmembrane region" description="Helical" evidence="1">
    <location>
        <begin position="6"/>
        <end position="28"/>
    </location>
</feature>
<gene>
    <name evidence="2" type="ORF">ABUH87_00200</name>
</gene>
<organism evidence="2 3">
    <name type="scientific">Novosphingobium rhizovicinum</name>
    <dbReference type="NCBI Taxonomy" id="3228928"/>
    <lineage>
        <taxon>Bacteria</taxon>
        <taxon>Pseudomonadati</taxon>
        <taxon>Pseudomonadota</taxon>
        <taxon>Alphaproteobacteria</taxon>
        <taxon>Sphingomonadales</taxon>
        <taxon>Sphingomonadaceae</taxon>
        <taxon>Novosphingobium</taxon>
    </lineage>
</organism>
<accession>A0ABV3R6A7</accession>
<sequence length="62" mass="6957">MAAKPSFIWVTAPLWAAIAAYPNLFVAYRGAMLIYDEPFRGFALRVSARQHAWCRPEALVSS</sequence>
<comment type="caution">
    <text evidence="2">The sequence shown here is derived from an EMBL/GenBank/DDBJ whole genome shotgun (WGS) entry which is preliminary data.</text>
</comment>
<keyword evidence="1" id="KW-0472">Membrane</keyword>
<keyword evidence="3" id="KW-1185">Reference proteome</keyword>
<reference evidence="2 3" key="1">
    <citation type="submission" date="2024-06" db="EMBL/GenBank/DDBJ databases">
        <title>Novosphingobium rhizovicinus M1R2S20.</title>
        <authorList>
            <person name="Sun J.-Q."/>
        </authorList>
    </citation>
    <scope>NUCLEOTIDE SEQUENCE [LARGE SCALE GENOMIC DNA]</scope>
    <source>
        <strain evidence="2 3">M1R2S20</strain>
    </source>
</reference>
<dbReference type="EMBL" id="JBFNXR010000008">
    <property type="protein sequence ID" value="MEW9853616.1"/>
    <property type="molecule type" value="Genomic_DNA"/>
</dbReference>
<protein>
    <submittedName>
        <fullName evidence="2">Uncharacterized protein</fullName>
    </submittedName>
</protein>